<gene>
    <name evidence="1" type="ORF">DEP93_01985</name>
</gene>
<evidence type="ECO:0000313" key="1">
    <source>
        <dbReference type="EMBL" id="HCC42218.1"/>
    </source>
</evidence>
<protein>
    <submittedName>
        <fullName evidence="1">Uncharacterized protein</fullName>
    </submittedName>
</protein>
<dbReference type="Proteomes" id="UP000263336">
    <property type="component" value="Unassembled WGS sequence"/>
</dbReference>
<accession>A0A3D0ZR98</accession>
<organism evidence="1 2">
    <name type="scientific">candidate division WWE3 bacterium</name>
    <dbReference type="NCBI Taxonomy" id="2053526"/>
    <lineage>
        <taxon>Bacteria</taxon>
        <taxon>Katanobacteria</taxon>
    </lineage>
</organism>
<dbReference type="AlphaFoldDB" id="A0A3D0ZR98"/>
<comment type="caution">
    <text evidence="1">The sequence shown here is derived from an EMBL/GenBank/DDBJ whole genome shotgun (WGS) entry which is preliminary data.</text>
</comment>
<reference evidence="1 2" key="1">
    <citation type="journal article" date="2018" name="Nat. Biotechnol.">
        <title>A standardized bacterial taxonomy based on genome phylogeny substantially revises the tree of life.</title>
        <authorList>
            <person name="Parks D.H."/>
            <person name="Chuvochina M."/>
            <person name="Waite D.W."/>
            <person name="Rinke C."/>
            <person name="Skarshewski A."/>
            <person name="Chaumeil P.A."/>
            <person name="Hugenholtz P."/>
        </authorList>
    </citation>
    <scope>NUCLEOTIDE SEQUENCE [LARGE SCALE GENOMIC DNA]</scope>
    <source>
        <strain evidence="1">UBA11701</strain>
    </source>
</reference>
<name>A0A3D0ZR98_UNCKA</name>
<dbReference type="EMBL" id="DOZN01000012">
    <property type="protein sequence ID" value="HCC42218.1"/>
    <property type="molecule type" value="Genomic_DNA"/>
</dbReference>
<sequence length="222" mass="24055">MKIVKILLIVFLAILLPAGAYFGYKTLKKTEPAENGANPPAVTEKQNEESLFSGKITDLLSLGKSLKCTYTMNEQEGTIGTGNIYVSGTKMRGDSTITMENNTSIDSHFISADNVMYTWTSASPQGYKIALDQEAIDNAAAGTPSGITEEAKALQEKLDYKCLPWIPDQSLFELPAGVEFVDMSEITKPTGGDGDTGNMCAICGMMQTEEEKTECLSNFNCE</sequence>
<evidence type="ECO:0000313" key="2">
    <source>
        <dbReference type="Proteomes" id="UP000263336"/>
    </source>
</evidence>
<proteinExistence type="predicted"/>